<evidence type="ECO:0000256" key="1">
    <source>
        <dbReference type="SAM" id="Phobius"/>
    </source>
</evidence>
<organism evidence="2 3">
    <name type="scientific">Halomonas korlensis</name>
    <dbReference type="NCBI Taxonomy" id="463301"/>
    <lineage>
        <taxon>Bacteria</taxon>
        <taxon>Pseudomonadati</taxon>
        <taxon>Pseudomonadota</taxon>
        <taxon>Gammaproteobacteria</taxon>
        <taxon>Oceanospirillales</taxon>
        <taxon>Halomonadaceae</taxon>
        <taxon>Halomonas</taxon>
    </lineage>
</organism>
<dbReference type="EMBL" id="FPBP01000006">
    <property type="protein sequence ID" value="SFU68557.1"/>
    <property type="molecule type" value="Genomic_DNA"/>
</dbReference>
<reference evidence="3" key="1">
    <citation type="submission" date="2016-10" db="EMBL/GenBank/DDBJ databases">
        <authorList>
            <person name="Varghese N."/>
            <person name="Submissions S."/>
        </authorList>
    </citation>
    <scope>NUCLEOTIDE SEQUENCE [LARGE SCALE GENOMIC DNA]</scope>
    <source>
        <strain evidence="3">CGMCC 1.6981</strain>
    </source>
</reference>
<gene>
    <name evidence="2" type="ORF">SAMN04487955_10667</name>
</gene>
<dbReference type="RefSeq" id="WP_089795362.1">
    <property type="nucleotide sequence ID" value="NZ_FPBP01000006.1"/>
</dbReference>
<dbReference type="Proteomes" id="UP000198693">
    <property type="component" value="Unassembled WGS sequence"/>
</dbReference>
<sequence length="227" mass="25798">MNLRNIAHYATTRRVTAVVALAILFLAFRFFLTERMEGGPFVSMLTLGLGLFGISLVWDRIEQFTLFGSEIKLRNLTKSAEHMLSNLSESRVSLYRIALRLVKQESRVPDDLLDARDERSVDAIDLLKEIEKADLIEPLAPEIIATLDVIIDKTHSRLLEAPLFDRQGAAPGPDELLKRYDEHAIGNFAAVRQETPTDTRLSETIEQLRIMLEYRHKASTALQDSRH</sequence>
<evidence type="ECO:0000313" key="2">
    <source>
        <dbReference type="EMBL" id="SFU68557.1"/>
    </source>
</evidence>
<feature type="transmembrane region" description="Helical" evidence="1">
    <location>
        <begin position="38"/>
        <end position="58"/>
    </location>
</feature>
<dbReference type="OrthoDB" id="6183546at2"/>
<keyword evidence="3" id="KW-1185">Reference proteome</keyword>
<dbReference type="AlphaFoldDB" id="A0A1I7I6H7"/>
<accession>A0A1I7I6H7</accession>
<name>A0A1I7I6H7_9GAMM</name>
<protein>
    <submittedName>
        <fullName evidence="2">Uncharacterized protein</fullName>
    </submittedName>
</protein>
<dbReference type="STRING" id="463301.SAMN04487955_10667"/>
<feature type="transmembrane region" description="Helical" evidence="1">
    <location>
        <begin position="12"/>
        <end position="32"/>
    </location>
</feature>
<keyword evidence="1" id="KW-0812">Transmembrane</keyword>
<evidence type="ECO:0000313" key="3">
    <source>
        <dbReference type="Proteomes" id="UP000198693"/>
    </source>
</evidence>
<proteinExistence type="predicted"/>
<keyword evidence="1" id="KW-1133">Transmembrane helix</keyword>
<keyword evidence="1" id="KW-0472">Membrane</keyword>